<keyword evidence="1" id="KW-0732">Signal</keyword>
<protein>
    <submittedName>
        <fullName evidence="2">Uncharacterized protein</fullName>
    </submittedName>
</protein>
<evidence type="ECO:0000313" key="3">
    <source>
        <dbReference type="Proteomes" id="UP000636960"/>
    </source>
</evidence>
<reference evidence="2" key="1">
    <citation type="submission" date="2021-01" db="EMBL/GenBank/DDBJ databases">
        <title>Whole genome shotgun sequence of Actinoplanes rishiriensis NBRC 108556.</title>
        <authorList>
            <person name="Komaki H."/>
            <person name="Tamura T."/>
        </authorList>
    </citation>
    <scope>NUCLEOTIDE SEQUENCE</scope>
    <source>
        <strain evidence="2">NBRC 108556</strain>
    </source>
</reference>
<gene>
    <name evidence="2" type="ORF">Ari01nite_89090</name>
</gene>
<feature type="signal peptide" evidence="1">
    <location>
        <begin position="1"/>
        <end position="35"/>
    </location>
</feature>
<dbReference type="Proteomes" id="UP000636960">
    <property type="component" value="Unassembled WGS sequence"/>
</dbReference>
<keyword evidence="3" id="KW-1185">Reference proteome</keyword>
<dbReference type="InterPro" id="IPR006311">
    <property type="entry name" value="TAT_signal"/>
</dbReference>
<proteinExistence type="predicted"/>
<dbReference type="AlphaFoldDB" id="A0A919K846"/>
<organism evidence="2 3">
    <name type="scientific">Paractinoplanes rishiriensis</name>
    <dbReference type="NCBI Taxonomy" id="1050105"/>
    <lineage>
        <taxon>Bacteria</taxon>
        <taxon>Bacillati</taxon>
        <taxon>Actinomycetota</taxon>
        <taxon>Actinomycetes</taxon>
        <taxon>Micromonosporales</taxon>
        <taxon>Micromonosporaceae</taxon>
        <taxon>Paractinoplanes</taxon>
    </lineage>
</organism>
<sequence length="214" mass="22985">MKPTATPSRRRIGAFAVFAALAMAATALTPSAALADPQGPFPRPPIVSRPCSELGPIEFITGPSGNYLKAGIRYLVISVNPVFEPSTGRFIQNTSDQTITGTFTASESRTVTMTTTLNFSVTSMLTQRTTITMSTGFQVVQSRTSMIGVTAVSAIAPRTTLLGEYGIHSLDVVFDAQTVAMRRDGITCEYVDSNRTRGTAHVPTINEGWRFTVQ</sequence>
<dbReference type="EMBL" id="BOMV01000104">
    <property type="protein sequence ID" value="GIF01445.1"/>
    <property type="molecule type" value="Genomic_DNA"/>
</dbReference>
<feature type="chain" id="PRO_5037687231" evidence="1">
    <location>
        <begin position="36"/>
        <end position="214"/>
    </location>
</feature>
<comment type="caution">
    <text evidence="2">The sequence shown here is derived from an EMBL/GenBank/DDBJ whole genome shotgun (WGS) entry which is preliminary data.</text>
</comment>
<evidence type="ECO:0000256" key="1">
    <source>
        <dbReference type="SAM" id="SignalP"/>
    </source>
</evidence>
<accession>A0A919K846</accession>
<name>A0A919K846_9ACTN</name>
<dbReference type="RefSeq" id="WP_203790196.1">
    <property type="nucleotide sequence ID" value="NZ_BOMV01000104.1"/>
</dbReference>
<dbReference type="PROSITE" id="PS51318">
    <property type="entry name" value="TAT"/>
    <property type="match status" value="1"/>
</dbReference>
<evidence type="ECO:0000313" key="2">
    <source>
        <dbReference type="EMBL" id="GIF01445.1"/>
    </source>
</evidence>